<reference evidence="3" key="1">
    <citation type="submission" date="2016-11" db="EMBL/GenBank/DDBJ databases">
        <authorList>
            <person name="Varghese N."/>
            <person name="Submissions S."/>
        </authorList>
    </citation>
    <scope>NUCLEOTIDE SEQUENCE [LARGE SCALE GENOMIC DNA]</scope>
    <source>
        <strain evidence="3">YR203</strain>
    </source>
</reference>
<dbReference type="GO" id="GO:0005737">
    <property type="term" value="C:cytoplasm"/>
    <property type="evidence" value="ECO:0007669"/>
    <property type="project" value="InterPro"/>
</dbReference>
<organism evidence="2 3">
    <name type="scientific">Chryseobacterium vrystaatense</name>
    <dbReference type="NCBI Taxonomy" id="307480"/>
    <lineage>
        <taxon>Bacteria</taxon>
        <taxon>Pseudomonadati</taxon>
        <taxon>Bacteroidota</taxon>
        <taxon>Flavobacteriia</taxon>
        <taxon>Flavobacteriales</taxon>
        <taxon>Weeksellaceae</taxon>
        <taxon>Chryseobacterium group</taxon>
        <taxon>Chryseobacterium</taxon>
    </lineage>
</organism>
<feature type="domain" description="Toxin SymE-like" evidence="1">
    <location>
        <begin position="31"/>
        <end position="70"/>
    </location>
</feature>
<dbReference type="GO" id="GO:0003723">
    <property type="term" value="F:RNA binding"/>
    <property type="evidence" value="ECO:0007669"/>
    <property type="project" value="InterPro"/>
</dbReference>
<dbReference type="InterPro" id="IPR014944">
    <property type="entry name" value="Toxin_SymE-like"/>
</dbReference>
<dbReference type="AlphaFoldDB" id="A0A1M5ESI8"/>
<evidence type="ECO:0000313" key="2">
    <source>
        <dbReference type="EMBL" id="SHF82225.1"/>
    </source>
</evidence>
<dbReference type="RefSeq" id="WP_073174346.1">
    <property type="nucleotide sequence ID" value="NZ_FQVE01000003.1"/>
</dbReference>
<dbReference type="GO" id="GO:0016070">
    <property type="term" value="P:RNA metabolic process"/>
    <property type="evidence" value="ECO:0007669"/>
    <property type="project" value="InterPro"/>
</dbReference>
<sequence>MMRKKISLRDKYKLFQNRNLTVSRKSFLRSYYRHALFPEIKIAGKWVQECGFEVGDKVAVMVSKNQIILRKMEVDDDSLA</sequence>
<protein>
    <submittedName>
        <fullName evidence="2">Toxic protein SymE</fullName>
    </submittedName>
</protein>
<evidence type="ECO:0000259" key="1">
    <source>
        <dbReference type="Pfam" id="PF08845"/>
    </source>
</evidence>
<evidence type="ECO:0000313" key="3">
    <source>
        <dbReference type="Proteomes" id="UP000184108"/>
    </source>
</evidence>
<dbReference type="GO" id="GO:0016788">
    <property type="term" value="F:hydrolase activity, acting on ester bonds"/>
    <property type="evidence" value="ECO:0007669"/>
    <property type="project" value="InterPro"/>
</dbReference>
<dbReference type="Proteomes" id="UP000184108">
    <property type="component" value="Unassembled WGS sequence"/>
</dbReference>
<proteinExistence type="predicted"/>
<accession>A0A1M5ESI8</accession>
<gene>
    <name evidence="2" type="ORF">SAMN02787073_3018</name>
</gene>
<dbReference type="Pfam" id="PF08845">
    <property type="entry name" value="SymE_toxin"/>
    <property type="match status" value="1"/>
</dbReference>
<name>A0A1M5ESI8_9FLAO</name>
<dbReference type="EMBL" id="FQVE01000003">
    <property type="protein sequence ID" value="SHF82225.1"/>
    <property type="molecule type" value="Genomic_DNA"/>
</dbReference>